<keyword evidence="2" id="KW-1185">Reference proteome</keyword>
<dbReference type="AlphaFoldDB" id="A0A0N4XUX4"/>
<dbReference type="EMBL" id="UYSL01019808">
    <property type="protein sequence ID" value="VDL70136.1"/>
    <property type="molecule type" value="Genomic_DNA"/>
</dbReference>
<name>A0A0N4XUX4_NIPBR</name>
<dbReference type="WBParaSite" id="NBR_0000654601-mRNA-1">
    <property type="protein sequence ID" value="NBR_0000654601-mRNA-1"/>
    <property type="gene ID" value="NBR_0000654601"/>
</dbReference>
<organism evidence="3">
    <name type="scientific">Nippostrongylus brasiliensis</name>
    <name type="common">Rat hookworm</name>
    <dbReference type="NCBI Taxonomy" id="27835"/>
    <lineage>
        <taxon>Eukaryota</taxon>
        <taxon>Metazoa</taxon>
        <taxon>Ecdysozoa</taxon>
        <taxon>Nematoda</taxon>
        <taxon>Chromadorea</taxon>
        <taxon>Rhabditida</taxon>
        <taxon>Rhabditina</taxon>
        <taxon>Rhabditomorpha</taxon>
        <taxon>Strongyloidea</taxon>
        <taxon>Heligmosomidae</taxon>
        <taxon>Nippostrongylus</taxon>
    </lineage>
</organism>
<evidence type="ECO:0000313" key="3">
    <source>
        <dbReference type="WBParaSite" id="NBR_0000654601-mRNA-1"/>
    </source>
</evidence>
<evidence type="ECO:0000313" key="2">
    <source>
        <dbReference type="Proteomes" id="UP000271162"/>
    </source>
</evidence>
<protein>
    <submittedName>
        <fullName evidence="3">Wsv419-like protein</fullName>
    </submittedName>
</protein>
<reference evidence="3" key="1">
    <citation type="submission" date="2017-02" db="UniProtKB">
        <authorList>
            <consortium name="WormBaseParasite"/>
        </authorList>
    </citation>
    <scope>IDENTIFICATION</scope>
</reference>
<proteinExistence type="predicted"/>
<accession>A0A0N4XUX4</accession>
<evidence type="ECO:0000313" key="1">
    <source>
        <dbReference type="EMBL" id="VDL70136.1"/>
    </source>
</evidence>
<gene>
    <name evidence="1" type="ORF">NBR_LOCUS6547</name>
</gene>
<dbReference type="Proteomes" id="UP000271162">
    <property type="component" value="Unassembled WGS sequence"/>
</dbReference>
<sequence length="395" mass="44321">MLDEELATFSDDLNRMCDDGEFVKTYFRAAVEEIGGVPVHGGLSCMTMVNATVDIVLDDEREPAENLMDTIRKVCDVVAFERIRNKHPKIEDAFDLTREFFKKVRQKYLEFVNSTTSKQSSTASGWYSRAARIELELLMKTTELFDANQLNTVSKEYFSCTSTWILGIDEREKIFCASRAWRKTMGLTSIPTRVAGFLDDLRSINVTVVNDRVYVKPAYTLLFLNTSDEALLAPALRKFAVFTLSIDTPSSSSDHSATNSSDPLQRVLHRTVNSTNMQDNCRLIESDLPYNIVSLRALFGAWTKGEETLQDTGQLFFSSSPSLQCHDKRQLAVDQANVAFSQSADFLRVYGCKTTDPMSIAQVYQSINVNQGQNLQACVAAIGVLFFSSRLIIVT</sequence>
<reference evidence="1 2" key="2">
    <citation type="submission" date="2018-11" db="EMBL/GenBank/DDBJ databases">
        <authorList>
            <consortium name="Pathogen Informatics"/>
        </authorList>
    </citation>
    <scope>NUCLEOTIDE SEQUENCE [LARGE SCALE GENOMIC DNA]</scope>
</reference>
<dbReference type="OMA" id="FINIRHE"/>